<dbReference type="Proteomes" id="UP000002300">
    <property type="component" value="Chromosome"/>
</dbReference>
<dbReference type="Pfam" id="PF02784">
    <property type="entry name" value="Orn_Arg_deC_N"/>
    <property type="match status" value="1"/>
</dbReference>
<dbReference type="RefSeq" id="WP_011983293.1">
    <property type="nucleotide sequence ID" value="NC_009674.1"/>
</dbReference>
<dbReference type="PANTHER" id="PTHR43727:SF3">
    <property type="entry name" value="GROUP IV DECARBOXYLASE"/>
    <property type="match status" value="1"/>
</dbReference>
<dbReference type="InterPro" id="IPR029066">
    <property type="entry name" value="PLP-binding_barrel"/>
</dbReference>
<feature type="domain" description="Orn/DAP/Arg decarboxylase 2 N-terminal" evidence="4">
    <location>
        <begin position="60"/>
        <end position="300"/>
    </location>
</feature>
<comment type="cofactor">
    <cofactor evidence="1 3">
        <name>pyridoxal 5'-phosphate</name>
        <dbReference type="ChEBI" id="CHEBI:597326"/>
    </cofactor>
</comment>
<dbReference type="PANTHER" id="PTHR43727">
    <property type="entry name" value="DIAMINOPIMELATE DECARBOXYLASE"/>
    <property type="match status" value="1"/>
</dbReference>
<dbReference type="InterPro" id="IPR009006">
    <property type="entry name" value="Ala_racemase/Decarboxylase_C"/>
</dbReference>
<dbReference type="InterPro" id="IPR022644">
    <property type="entry name" value="De-COase2_N"/>
</dbReference>
<accession>A7GK74</accession>
<dbReference type="EMBL" id="CP000764">
    <property type="protein sequence ID" value="ABS20532.1"/>
    <property type="molecule type" value="Genomic_DNA"/>
</dbReference>
<dbReference type="PRINTS" id="PR01179">
    <property type="entry name" value="ODADCRBXLASE"/>
</dbReference>
<dbReference type="Gene3D" id="3.20.20.10">
    <property type="entry name" value="Alanine racemase"/>
    <property type="match status" value="1"/>
</dbReference>
<dbReference type="GO" id="GO:0009089">
    <property type="term" value="P:lysine biosynthetic process via diaminopimelate"/>
    <property type="evidence" value="ECO:0007669"/>
    <property type="project" value="TreeGrafter"/>
</dbReference>
<dbReference type="OrthoDB" id="9804410at2"/>
<evidence type="ECO:0000256" key="2">
    <source>
        <dbReference type="ARBA" id="ARBA00022898"/>
    </source>
</evidence>
<dbReference type="AlphaFoldDB" id="A7GK74"/>
<reference evidence="5 6" key="1">
    <citation type="journal article" date="2008" name="Chem. Biol. Interact.">
        <title>Extending the Bacillus cereus group genomics to putative food-borne pathogens of different toxicity.</title>
        <authorList>
            <person name="Lapidus A."/>
            <person name="Goltsman E."/>
            <person name="Auger S."/>
            <person name="Galleron N."/>
            <person name="Segurens B."/>
            <person name="Dossat C."/>
            <person name="Land M.L."/>
            <person name="Broussolle V."/>
            <person name="Brillard J."/>
            <person name="Guinebretiere M.H."/>
            <person name="Sanchis V."/>
            <person name="Nguen-The C."/>
            <person name="Lereclus D."/>
            <person name="Richardson P."/>
            <person name="Wincker P."/>
            <person name="Weissenbach J."/>
            <person name="Ehrlich S.D."/>
            <person name="Sorokin A."/>
        </authorList>
    </citation>
    <scope>NUCLEOTIDE SEQUENCE [LARGE SCALE GENOMIC DNA]</scope>
    <source>
        <strain evidence="6">DSM 22905 / CIP 110041 / 391-98 / NVH 391-98</strain>
    </source>
</reference>
<evidence type="ECO:0000313" key="6">
    <source>
        <dbReference type="Proteomes" id="UP000002300"/>
    </source>
</evidence>
<dbReference type="STRING" id="315749.Bcer98_0160"/>
<dbReference type="eggNOG" id="COG0019">
    <property type="taxonomic scope" value="Bacteria"/>
</dbReference>
<evidence type="ECO:0000259" key="4">
    <source>
        <dbReference type="Pfam" id="PF02784"/>
    </source>
</evidence>
<dbReference type="Gene3D" id="2.40.37.10">
    <property type="entry name" value="Lyase, Ornithine Decarboxylase, Chain A, domain 1"/>
    <property type="match status" value="1"/>
</dbReference>
<keyword evidence="2 3" id="KW-0663">Pyridoxal phosphate</keyword>
<keyword evidence="6" id="KW-1185">Reference proteome</keyword>
<dbReference type="InterPro" id="IPR000183">
    <property type="entry name" value="Orn/DAP/Arg_de-COase"/>
</dbReference>
<name>A7GK74_BACCN</name>
<protein>
    <submittedName>
        <fullName evidence="5">Orn/DAP/Arg decarboxylase 2</fullName>
    </submittedName>
</protein>
<dbReference type="HOGENOM" id="CLU_631143_0_0_9"/>
<dbReference type="GO" id="GO:0008836">
    <property type="term" value="F:diaminopimelate decarboxylase activity"/>
    <property type="evidence" value="ECO:0007669"/>
    <property type="project" value="TreeGrafter"/>
</dbReference>
<evidence type="ECO:0000256" key="3">
    <source>
        <dbReference type="PIRSR" id="PIRSR600183-50"/>
    </source>
</evidence>
<evidence type="ECO:0000256" key="1">
    <source>
        <dbReference type="ARBA" id="ARBA00001933"/>
    </source>
</evidence>
<feature type="modified residue" description="N6-(pyridoxal phosphate)lysine" evidence="3">
    <location>
        <position position="77"/>
    </location>
</feature>
<evidence type="ECO:0000313" key="5">
    <source>
        <dbReference type="EMBL" id="ABS20532.1"/>
    </source>
</evidence>
<dbReference type="SUPFAM" id="SSF50621">
    <property type="entry name" value="Alanine racemase C-terminal domain-like"/>
    <property type="match status" value="1"/>
</dbReference>
<proteinExistence type="predicted"/>
<sequence>MDFNKEQILNIHEKLEYVKYDDEGEITFYGSKIHEILGHNNSMSMIYFDQRIKDNYYSIYNAFNKYFKNVSIHFALKCNYIPACIEALFKVGCSVEVMSSIELQIALQNGFKRNQIVCNGLGKTKEELLQELENSKLIFIDNINDLERINSLSLDLGKKIPIGLRVLPNIKSSSHEEVMIKPSSKLGMDINTAMEFLKQSKETNSNLNIIGIQFHLMSHLKDCSLYKEYLSSIESFLENVYKELNYSFQYINLGGGFETRFIMENNNIDISSLAKIAYDKLKNLPYDYELIVEPGRYIMADAAVILASIISEKKSADVNWKITDIGSNILIPVPNIEYYTIPYKLNDGNQPWERYNVGDATCAPSHLCKDVELPSQLVENKIIVLNCGAYTSVYSELWAFKLPEIYYLKDDKIHNIFSYNQFRQLFKLAYGYDI</sequence>
<dbReference type="KEGG" id="bcy:Bcer98_0160"/>
<feature type="active site" description="Proton donor" evidence="3">
    <location>
        <position position="362"/>
    </location>
</feature>
<dbReference type="SUPFAM" id="SSF51419">
    <property type="entry name" value="PLP-binding barrel"/>
    <property type="match status" value="1"/>
</dbReference>
<dbReference type="GeneID" id="33895489"/>
<organism evidence="5 6">
    <name type="scientific">Bacillus cytotoxicus (strain DSM 22905 / CIP 110041 / 391-98 / NVH 391-98)</name>
    <dbReference type="NCBI Taxonomy" id="315749"/>
    <lineage>
        <taxon>Bacteria</taxon>
        <taxon>Bacillati</taxon>
        <taxon>Bacillota</taxon>
        <taxon>Bacilli</taxon>
        <taxon>Bacillales</taxon>
        <taxon>Bacillaceae</taxon>
        <taxon>Bacillus</taxon>
        <taxon>Bacillus cereus group</taxon>
    </lineage>
</organism>
<gene>
    <name evidence="5" type="ordered locus">Bcer98_0160</name>
</gene>